<dbReference type="PANTHER" id="PTHR38886">
    <property type="entry name" value="SESA DOMAIN-CONTAINING PROTEIN"/>
    <property type="match status" value="1"/>
</dbReference>
<evidence type="ECO:0000313" key="2">
    <source>
        <dbReference type="EMBL" id="KAK3367404.1"/>
    </source>
</evidence>
<protein>
    <recommendedName>
        <fullName evidence="1">Ubiquitin-like domain-containing protein</fullName>
    </recommendedName>
</protein>
<evidence type="ECO:0000313" key="3">
    <source>
        <dbReference type="Proteomes" id="UP001287356"/>
    </source>
</evidence>
<dbReference type="Proteomes" id="UP001287356">
    <property type="component" value="Unassembled WGS sequence"/>
</dbReference>
<dbReference type="SUPFAM" id="SSF58104">
    <property type="entry name" value="Methyl-accepting chemotaxis protein (MCP) signaling domain"/>
    <property type="match status" value="1"/>
</dbReference>
<sequence>MAVSFGSVGDIIAVCLLVKDLADAFDKTRGSGAEYQGLTRELGSLERCLLQVDLLCRSPVQSQDIATICDAARSTIKDCELSLQDLYRRIQKYDRYLNNKGSGATFFANAAMKIRWQISEKDDIQKFRSTIAIHTDALSMLLATVNVKVAERNASKVEKLASETKSSANEISGVLVRIHGRLDETTTQLTEQKTIVGRITEGISRIRKICSDMQASLVNLLQLGTQTHQAVVAIQTQLPTRLERVLIDEPFILEDAIGRQAPVHLQFINSWDALHAVLEIRFRNIQGADKIERREYSLQDHRTGREISRSRPWEGAFLPGQRVDMSLIFQHKRSTTPVAEGANMCPGCRHSYFSSADADVECAHCGLLFRRIEEVEEVDSVPLEPIFVGPLPEPWRMKPVFGHSAFAPAESYARRSESQGRWFQLVTYATKTGLQKPELGLHASPR</sequence>
<dbReference type="InterPro" id="IPR054464">
    <property type="entry name" value="ULD_fung"/>
</dbReference>
<gene>
    <name evidence="2" type="ORF">B0T24DRAFT_390146</name>
</gene>
<organism evidence="2 3">
    <name type="scientific">Lasiosphaeria ovina</name>
    <dbReference type="NCBI Taxonomy" id="92902"/>
    <lineage>
        <taxon>Eukaryota</taxon>
        <taxon>Fungi</taxon>
        <taxon>Dikarya</taxon>
        <taxon>Ascomycota</taxon>
        <taxon>Pezizomycotina</taxon>
        <taxon>Sordariomycetes</taxon>
        <taxon>Sordariomycetidae</taxon>
        <taxon>Sordariales</taxon>
        <taxon>Lasiosphaeriaceae</taxon>
        <taxon>Lasiosphaeria</taxon>
    </lineage>
</organism>
<reference evidence="2" key="1">
    <citation type="journal article" date="2023" name="Mol. Phylogenet. Evol.">
        <title>Genome-scale phylogeny and comparative genomics of the fungal order Sordariales.</title>
        <authorList>
            <person name="Hensen N."/>
            <person name="Bonometti L."/>
            <person name="Westerberg I."/>
            <person name="Brannstrom I.O."/>
            <person name="Guillou S."/>
            <person name="Cros-Aarteil S."/>
            <person name="Calhoun S."/>
            <person name="Haridas S."/>
            <person name="Kuo A."/>
            <person name="Mondo S."/>
            <person name="Pangilinan J."/>
            <person name="Riley R."/>
            <person name="LaButti K."/>
            <person name="Andreopoulos B."/>
            <person name="Lipzen A."/>
            <person name="Chen C."/>
            <person name="Yan M."/>
            <person name="Daum C."/>
            <person name="Ng V."/>
            <person name="Clum A."/>
            <person name="Steindorff A."/>
            <person name="Ohm R.A."/>
            <person name="Martin F."/>
            <person name="Silar P."/>
            <person name="Natvig D.O."/>
            <person name="Lalanne C."/>
            <person name="Gautier V."/>
            <person name="Ament-Velasquez S.L."/>
            <person name="Kruys A."/>
            <person name="Hutchinson M.I."/>
            <person name="Powell A.J."/>
            <person name="Barry K."/>
            <person name="Miller A.N."/>
            <person name="Grigoriev I.V."/>
            <person name="Debuchy R."/>
            <person name="Gladieux P."/>
            <person name="Hiltunen Thoren M."/>
            <person name="Johannesson H."/>
        </authorList>
    </citation>
    <scope>NUCLEOTIDE SEQUENCE</scope>
    <source>
        <strain evidence="2">CBS 958.72</strain>
    </source>
</reference>
<dbReference type="EMBL" id="JAULSN010000007">
    <property type="protein sequence ID" value="KAK3367404.1"/>
    <property type="molecule type" value="Genomic_DNA"/>
</dbReference>
<comment type="caution">
    <text evidence="2">The sequence shown here is derived from an EMBL/GenBank/DDBJ whole genome shotgun (WGS) entry which is preliminary data.</text>
</comment>
<dbReference type="Gene3D" id="1.10.287.950">
    <property type="entry name" value="Methyl-accepting chemotaxis protein"/>
    <property type="match status" value="1"/>
</dbReference>
<evidence type="ECO:0000259" key="1">
    <source>
        <dbReference type="Pfam" id="PF22893"/>
    </source>
</evidence>
<reference evidence="2" key="2">
    <citation type="submission" date="2023-06" db="EMBL/GenBank/DDBJ databases">
        <authorList>
            <consortium name="Lawrence Berkeley National Laboratory"/>
            <person name="Haridas S."/>
            <person name="Hensen N."/>
            <person name="Bonometti L."/>
            <person name="Westerberg I."/>
            <person name="Brannstrom I.O."/>
            <person name="Guillou S."/>
            <person name="Cros-Aarteil S."/>
            <person name="Calhoun S."/>
            <person name="Kuo A."/>
            <person name="Mondo S."/>
            <person name="Pangilinan J."/>
            <person name="Riley R."/>
            <person name="Labutti K."/>
            <person name="Andreopoulos B."/>
            <person name="Lipzen A."/>
            <person name="Chen C."/>
            <person name="Yanf M."/>
            <person name="Daum C."/>
            <person name="Ng V."/>
            <person name="Clum A."/>
            <person name="Steindorff A."/>
            <person name="Ohm R."/>
            <person name="Martin F."/>
            <person name="Silar P."/>
            <person name="Natvig D."/>
            <person name="Lalanne C."/>
            <person name="Gautier V."/>
            <person name="Ament-Velasquez S.L."/>
            <person name="Kruys A."/>
            <person name="Hutchinson M.I."/>
            <person name="Powell A.J."/>
            <person name="Barry K."/>
            <person name="Miller A.N."/>
            <person name="Grigoriev I.V."/>
            <person name="Debuchy R."/>
            <person name="Gladieux P."/>
            <person name="Thoren M.H."/>
            <person name="Johannesson H."/>
        </authorList>
    </citation>
    <scope>NUCLEOTIDE SEQUENCE</scope>
    <source>
        <strain evidence="2">CBS 958.72</strain>
    </source>
</reference>
<proteinExistence type="predicted"/>
<accession>A0AAE0JZT3</accession>
<feature type="domain" description="Ubiquitin-like" evidence="1">
    <location>
        <begin position="248"/>
        <end position="330"/>
    </location>
</feature>
<dbReference type="PANTHER" id="PTHR38886:SF1">
    <property type="entry name" value="NACHT-NTPASE AND P-LOOP NTPASES N-TERMINAL DOMAIN-CONTAINING PROTEIN"/>
    <property type="match status" value="1"/>
</dbReference>
<dbReference type="AlphaFoldDB" id="A0AAE0JZT3"/>
<keyword evidence="3" id="KW-1185">Reference proteome</keyword>
<name>A0AAE0JZT3_9PEZI</name>
<dbReference type="Pfam" id="PF22893">
    <property type="entry name" value="ULD_2"/>
    <property type="match status" value="1"/>
</dbReference>